<feature type="transmembrane region" description="Helical" evidence="8">
    <location>
        <begin position="84"/>
        <end position="102"/>
    </location>
</feature>
<evidence type="ECO:0000313" key="11">
    <source>
        <dbReference type="Proteomes" id="UP001236585"/>
    </source>
</evidence>
<evidence type="ECO:0000256" key="3">
    <source>
        <dbReference type="ARBA" id="ARBA00022475"/>
    </source>
</evidence>
<feature type="transmembrane region" description="Helical" evidence="8">
    <location>
        <begin position="51"/>
        <end position="72"/>
    </location>
</feature>
<protein>
    <submittedName>
        <fullName evidence="10">MFS transporter</fullName>
    </submittedName>
</protein>
<evidence type="ECO:0000256" key="4">
    <source>
        <dbReference type="ARBA" id="ARBA00022692"/>
    </source>
</evidence>
<accession>A0ABY8VWI7</accession>
<dbReference type="PROSITE" id="PS50850">
    <property type="entry name" value="MFS"/>
    <property type="match status" value="1"/>
</dbReference>
<dbReference type="Gene3D" id="1.20.1250.20">
    <property type="entry name" value="MFS general substrate transporter like domains"/>
    <property type="match status" value="2"/>
</dbReference>
<gene>
    <name evidence="10" type="ORF">PT015_20150</name>
</gene>
<feature type="domain" description="Major facilitator superfamily (MFS) profile" evidence="9">
    <location>
        <begin position="13"/>
        <end position="422"/>
    </location>
</feature>
<feature type="transmembrane region" description="Helical" evidence="8">
    <location>
        <begin position="370"/>
        <end position="387"/>
    </location>
</feature>
<dbReference type="InterPro" id="IPR051084">
    <property type="entry name" value="H+-coupled_symporters"/>
</dbReference>
<keyword evidence="4 8" id="KW-0812">Transmembrane</keyword>
<name>A0ABY8VWI7_9MYCO</name>
<evidence type="ECO:0000313" key="10">
    <source>
        <dbReference type="EMBL" id="WIM87149.1"/>
    </source>
</evidence>
<dbReference type="Proteomes" id="UP001236585">
    <property type="component" value="Chromosome"/>
</dbReference>
<keyword evidence="3" id="KW-1003">Cell membrane</keyword>
<dbReference type="PANTHER" id="PTHR43528">
    <property type="entry name" value="ALPHA-KETOGLUTARATE PERMEASE"/>
    <property type="match status" value="1"/>
</dbReference>
<evidence type="ECO:0000256" key="6">
    <source>
        <dbReference type="ARBA" id="ARBA00022989"/>
    </source>
</evidence>
<reference evidence="10 11" key="1">
    <citation type="journal article" date="2023" name="Microbiol. Resour. Announc.">
        <title>Complete Genome Sequence of Mycobacterium wuenschmanii, a novel Nontuberculous Mycobacterium Isolated from a captive population of Amazon Milk Frogs.</title>
        <authorList>
            <person name="Hicks J."/>
            <person name="Zeineldin M."/>
            <person name="Ward H."/>
            <person name="Wuenschmann A."/>
            <person name="Camp P."/>
            <person name="Farrell D."/>
            <person name="Lehman K."/>
            <person name="Thacker T."/>
            <person name="Cuthbert E."/>
        </authorList>
    </citation>
    <scope>NUCLEOTIDE SEQUENCE [LARGE SCALE GENOMIC DNA]</scope>
    <source>
        <strain evidence="10 11">Wuenschmanii</strain>
    </source>
</reference>
<evidence type="ECO:0000259" key="9">
    <source>
        <dbReference type="PROSITE" id="PS50850"/>
    </source>
</evidence>
<feature type="transmembrane region" description="Helical" evidence="8">
    <location>
        <begin position="275"/>
        <end position="296"/>
    </location>
</feature>
<keyword evidence="11" id="KW-1185">Reference proteome</keyword>
<evidence type="ECO:0000256" key="1">
    <source>
        <dbReference type="ARBA" id="ARBA00004651"/>
    </source>
</evidence>
<evidence type="ECO:0000256" key="2">
    <source>
        <dbReference type="ARBA" id="ARBA00022448"/>
    </source>
</evidence>
<sequence>MSTSREPTAMRRAIAGTAVGNFMESYDFSLYSLVATTLAHTFYPGAGSGNLIATFGTLAVAFVIRPLGGIIFGPLGDRIGRKPVLLMTIGLMTFSATATGLLPGYRSIGVWAPILLVAVRLCQGLSTGGEYAGAMTYIVETAPDRRRGKLAGFLPMGTLSGNVTAVAVLTGLQLALPPDDMARWGWRLPFFLALPLGLTAVILRLRLGETLGKASEQMPTERGQFAQLRQTIIGHWRPLLVCFGLEQTICSTNYMLSGYVPTYLKAIVRLSATEAMLMVLLALGVAAILVVFVAGLSDRVGVKPLIAAGCALLLIGSIPAFLLLGTGSDFATRAVGVLIIGSALLCLNSIEPATLPALFPPEVRYGGVSIGYNLAVSAYGGTTPLVAQSLISATGNTMMPAFVLMFAGFIGTTTLFFTPEVAGRPLPVSEAKP</sequence>
<feature type="transmembrane region" description="Helical" evidence="8">
    <location>
        <begin position="399"/>
        <end position="417"/>
    </location>
</feature>
<feature type="transmembrane region" description="Helical" evidence="8">
    <location>
        <begin position="150"/>
        <end position="172"/>
    </location>
</feature>
<feature type="transmembrane region" description="Helical" evidence="8">
    <location>
        <begin position="108"/>
        <end position="129"/>
    </location>
</feature>
<keyword evidence="5" id="KW-0769">Symport</keyword>
<keyword evidence="6 8" id="KW-1133">Transmembrane helix</keyword>
<dbReference type="InterPro" id="IPR020846">
    <property type="entry name" value="MFS_dom"/>
</dbReference>
<dbReference type="InterPro" id="IPR011701">
    <property type="entry name" value="MFS"/>
</dbReference>
<evidence type="ECO:0000256" key="8">
    <source>
        <dbReference type="SAM" id="Phobius"/>
    </source>
</evidence>
<feature type="transmembrane region" description="Helical" evidence="8">
    <location>
        <begin position="184"/>
        <end position="203"/>
    </location>
</feature>
<dbReference type="InterPro" id="IPR036259">
    <property type="entry name" value="MFS_trans_sf"/>
</dbReference>
<organism evidence="10 11">
    <name type="scientific">Candidatus Mycobacterium wuenschmannii</name>
    <dbReference type="NCBI Taxonomy" id="3027808"/>
    <lineage>
        <taxon>Bacteria</taxon>
        <taxon>Bacillati</taxon>
        <taxon>Actinomycetota</taxon>
        <taxon>Actinomycetes</taxon>
        <taxon>Mycobacteriales</taxon>
        <taxon>Mycobacteriaceae</taxon>
        <taxon>Mycobacterium</taxon>
    </lineage>
</organism>
<keyword evidence="7 8" id="KW-0472">Membrane</keyword>
<dbReference type="EMBL" id="CP126981">
    <property type="protein sequence ID" value="WIM87149.1"/>
    <property type="molecule type" value="Genomic_DNA"/>
</dbReference>
<dbReference type="PANTHER" id="PTHR43528:SF1">
    <property type="entry name" value="ALPHA-KETOGLUTARATE PERMEASE"/>
    <property type="match status" value="1"/>
</dbReference>
<dbReference type="SUPFAM" id="SSF103473">
    <property type="entry name" value="MFS general substrate transporter"/>
    <property type="match status" value="1"/>
</dbReference>
<keyword evidence="2" id="KW-0813">Transport</keyword>
<evidence type="ECO:0000256" key="7">
    <source>
        <dbReference type="ARBA" id="ARBA00023136"/>
    </source>
</evidence>
<feature type="transmembrane region" description="Helical" evidence="8">
    <location>
        <begin position="302"/>
        <end position="323"/>
    </location>
</feature>
<dbReference type="Pfam" id="PF07690">
    <property type="entry name" value="MFS_1"/>
    <property type="match status" value="1"/>
</dbReference>
<feature type="transmembrane region" description="Helical" evidence="8">
    <location>
        <begin position="330"/>
        <end position="350"/>
    </location>
</feature>
<comment type="subcellular location">
    <subcellularLocation>
        <location evidence="1">Cell membrane</location>
        <topology evidence="1">Multi-pass membrane protein</topology>
    </subcellularLocation>
</comment>
<evidence type="ECO:0000256" key="5">
    <source>
        <dbReference type="ARBA" id="ARBA00022847"/>
    </source>
</evidence>
<proteinExistence type="predicted"/>